<name>A0A511QTK3_9VIBR</name>
<feature type="signal peptide" evidence="1">
    <location>
        <begin position="1"/>
        <end position="19"/>
    </location>
</feature>
<proteinExistence type="predicted"/>
<evidence type="ECO:0008006" key="4">
    <source>
        <dbReference type="Google" id="ProtNLM"/>
    </source>
</evidence>
<accession>A0A511QTK3</accession>
<dbReference type="AlphaFoldDB" id="A0A511QTK3"/>
<reference evidence="2 3" key="1">
    <citation type="submission" date="2019-07" db="EMBL/GenBank/DDBJ databases">
        <title>Whole genome shotgun sequence of Vibrio superstes NBRC 103154.</title>
        <authorList>
            <person name="Hosoyama A."/>
            <person name="Uohara A."/>
            <person name="Ohji S."/>
            <person name="Ichikawa N."/>
        </authorList>
    </citation>
    <scope>NUCLEOTIDE SEQUENCE [LARGE SCALE GENOMIC DNA]</scope>
    <source>
        <strain evidence="2 3">NBRC 103154</strain>
    </source>
</reference>
<keyword evidence="3" id="KW-1185">Reference proteome</keyword>
<feature type="chain" id="PRO_5021866302" description="C-type lysozyme inhibitor domain-containing protein" evidence="1">
    <location>
        <begin position="20"/>
        <end position="119"/>
    </location>
</feature>
<dbReference type="EMBL" id="BJXK01000012">
    <property type="protein sequence ID" value="GEM80661.1"/>
    <property type="molecule type" value="Genomic_DNA"/>
</dbReference>
<organism evidence="2 3">
    <name type="scientific">Vibrio superstes NBRC 103154</name>
    <dbReference type="NCBI Taxonomy" id="1219062"/>
    <lineage>
        <taxon>Bacteria</taxon>
        <taxon>Pseudomonadati</taxon>
        <taxon>Pseudomonadota</taxon>
        <taxon>Gammaproteobacteria</taxon>
        <taxon>Vibrionales</taxon>
        <taxon>Vibrionaceae</taxon>
        <taxon>Vibrio</taxon>
    </lineage>
</organism>
<sequence>MQKFIATFALLLSSVSVEAKSFNFEDIFVCGDTVVSKLSNSTFLHYKLGESIAPNGLPNKLNIMKPRGDGMYESKVRAETNFQKDKHILFGINESNGGAFFGDALDKKTKTVRCFKLVQ</sequence>
<keyword evidence="1" id="KW-0732">Signal</keyword>
<dbReference type="Proteomes" id="UP000321113">
    <property type="component" value="Unassembled WGS sequence"/>
</dbReference>
<gene>
    <name evidence="2" type="ORF">VSU01S_29060</name>
</gene>
<evidence type="ECO:0000313" key="3">
    <source>
        <dbReference type="Proteomes" id="UP000321113"/>
    </source>
</evidence>
<dbReference type="RefSeq" id="WP_119010455.1">
    <property type="nucleotide sequence ID" value="NZ_BJXK01000012.1"/>
</dbReference>
<protein>
    <recommendedName>
        <fullName evidence="4">C-type lysozyme inhibitor domain-containing protein</fullName>
    </recommendedName>
</protein>
<evidence type="ECO:0000256" key="1">
    <source>
        <dbReference type="SAM" id="SignalP"/>
    </source>
</evidence>
<comment type="caution">
    <text evidence="2">The sequence shown here is derived from an EMBL/GenBank/DDBJ whole genome shotgun (WGS) entry which is preliminary data.</text>
</comment>
<evidence type="ECO:0000313" key="2">
    <source>
        <dbReference type="EMBL" id="GEM80661.1"/>
    </source>
</evidence>